<dbReference type="AlphaFoldDB" id="A0A5C6DAN4"/>
<dbReference type="OrthoDB" id="7062201at2"/>
<dbReference type="RefSeq" id="WP_146602861.1">
    <property type="nucleotide sequence ID" value="NZ_SJPY01000018.1"/>
</dbReference>
<keyword evidence="2" id="KW-1185">Reference proteome</keyword>
<name>A0A5C6DAN4_9BACT</name>
<proteinExistence type="predicted"/>
<reference evidence="1 2" key="1">
    <citation type="submission" date="2019-02" db="EMBL/GenBank/DDBJ databases">
        <title>Deep-cultivation of Planctomycetes and their phenomic and genomic characterization uncovers novel biology.</title>
        <authorList>
            <person name="Wiegand S."/>
            <person name="Jogler M."/>
            <person name="Boedeker C."/>
            <person name="Pinto D."/>
            <person name="Vollmers J."/>
            <person name="Rivas-Marin E."/>
            <person name="Kohn T."/>
            <person name="Peeters S.H."/>
            <person name="Heuer A."/>
            <person name="Rast P."/>
            <person name="Oberbeckmann S."/>
            <person name="Bunk B."/>
            <person name="Jeske O."/>
            <person name="Meyerdierks A."/>
            <person name="Storesund J.E."/>
            <person name="Kallscheuer N."/>
            <person name="Luecker S."/>
            <person name="Lage O.M."/>
            <person name="Pohl T."/>
            <person name="Merkel B.J."/>
            <person name="Hornburger P."/>
            <person name="Mueller R.-W."/>
            <person name="Bruemmer F."/>
            <person name="Labrenz M."/>
            <person name="Spormann A.M."/>
            <person name="Op Den Camp H."/>
            <person name="Overmann J."/>
            <person name="Amann R."/>
            <person name="Jetten M.S.M."/>
            <person name="Mascher T."/>
            <person name="Medema M.H."/>
            <person name="Devos D.P."/>
            <person name="Kaster A.-K."/>
            <person name="Ovreas L."/>
            <person name="Rohde M."/>
            <person name="Galperin M.Y."/>
            <person name="Jogler C."/>
        </authorList>
    </citation>
    <scope>NUCLEOTIDE SEQUENCE [LARGE SCALE GENOMIC DNA]</scope>
    <source>
        <strain evidence="1 2">Q31b</strain>
    </source>
</reference>
<accession>A0A5C6DAN4</accession>
<dbReference type="EMBL" id="SJPY01000018">
    <property type="protein sequence ID" value="TWU32777.1"/>
    <property type="molecule type" value="Genomic_DNA"/>
</dbReference>
<evidence type="ECO:0000313" key="2">
    <source>
        <dbReference type="Proteomes" id="UP000315471"/>
    </source>
</evidence>
<comment type="caution">
    <text evidence="1">The sequence shown here is derived from an EMBL/GenBank/DDBJ whole genome shotgun (WGS) entry which is preliminary data.</text>
</comment>
<dbReference type="Proteomes" id="UP000315471">
    <property type="component" value="Unassembled WGS sequence"/>
</dbReference>
<organism evidence="1 2">
    <name type="scientific">Novipirellula aureliae</name>
    <dbReference type="NCBI Taxonomy" id="2527966"/>
    <lineage>
        <taxon>Bacteria</taxon>
        <taxon>Pseudomonadati</taxon>
        <taxon>Planctomycetota</taxon>
        <taxon>Planctomycetia</taxon>
        <taxon>Pirellulales</taxon>
        <taxon>Pirellulaceae</taxon>
        <taxon>Novipirellula</taxon>
    </lineage>
</organism>
<evidence type="ECO:0000313" key="1">
    <source>
        <dbReference type="EMBL" id="TWU32777.1"/>
    </source>
</evidence>
<sequence length="114" mass="12808">MQCYWTVFTDTNTFDAARTVVDRLRVLSNAAFNEIEVEAYSKGGHKVRFSVDHGTLDWTQMVYDVILFSQRLGHRWSIAGGVEEELSLTSSHLTVSGIIMLTCWCSHLEHLGGG</sequence>
<gene>
    <name evidence="1" type="ORF">Q31b_58200</name>
</gene>
<protein>
    <submittedName>
        <fullName evidence="1">Uncharacterized protein</fullName>
    </submittedName>
</protein>